<protein>
    <submittedName>
        <fullName evidence="2">Uncharacterized protein</fullName>
    </submittedName>
</protein>
<sequence length="172" mass="19699">MEEVVTNKLRTTLMRLSMDNQLEEEIRMYHNEKNKHVIAQVSSLAAGIEFLEKRVDAVVGDMNAGKGKSFHQEMLDEMKTELVEKKAEHAALSEGLRKFDVPEEYIASVKYDIQTLIGLLDAEVQNPQMLHQIVSKFVSKVVVQRETKNVYVKVQFVNADDVLYEKNIVAEM</sequence>
<accession>A0A1G9CG95</accession>
<dbReference type="AlphaFoldDB" id="A0A1G9CG95"/>
<dbReference type="Proteomes" id="UP000199050">
    <property type="component" value="Unassembled WGS sequence"/>
</dbReference>
<evidence type="ECO:0000256" key="1">
    <source>
        <dbReference type="SAM" id="Coils"/>
    </source>
</evidence>
<dbReference type="EMBL" id="FNDX01000044">
    <property type="protein sequence ID" value="SDK50680.1"/>
    <property type="molecule type" value="Genomic_DNA"/>
</dbReference>
<evidence type="ECO:0000313" key="2">
    <source>
        <dbReference type="EMBL" id="SDK50680.1"/>
    </source>
</evidence>
<gene>
    <name evidence="2" type="ORF">SAMN05216192_1444</name>
</gene>
<proteinExistence type="predicted"/>
<keyword evidence="3" id="KW-1185">Reference proteome</keyword>
<reference evidence="3" key="1">
    <citation type="submission" date="2016-10" db="EMBL/GenBank/DDBJ databases">
        <authorList>
            <person name="Varghese N."/>
            <person name="Submissions S."/>
        </authorList>
    </citation>
    <scope>NUCLEOTIDE SEQUENCE [LARGE SCALE GENOMIC DNA]</scope>
    <source>
        <strain evidence="3">CGMCC 1.11012</strain>
    </source>
</reference>
<name>A0A1G9CG95_9BACL</name>
<dbReference type="RefSeq" id="WP_415841180.1">
    <property type="nucleotide sequence ID" value="NZ_CBCSKY010000048.1"/>
</dbReference>
<evidence type="ECO:0000313" key="3">
    <source>
        <dbReference type="Proteomes" id="UP000199050"/>
    </source>
</evidence>
<feature type="coiled-coil region" evidence="1">
    <location>
        <begin position="68"/>
        <end position="95"/>
    </location>
</feature>
<organism evidence="2 3">
    <name type="scientific">Paenibacillus typhae</name>
    <dbReference type="NCBI Taxonomy" id="1174501"/>
    <lineage>
        <taxon>Bacteria</taxon>
        <taxon>Bacillati</taxon>
        <taxon>Bacillota</taxon>
        <taxon>Bacilli</taxon>
        <taxon>Bacillales</taxon>
        <taxon>Paenibacillaceae</taxon>
        <taxon>Paenibacillus</taxon>
    </lineage>
</organism>
<keyword evidence="1" id="KW-0175">Coiled coil</keyword>
<dbReference type="STRING" id="1174501.SAMN05216192_1444"/>